<dbReference type="EMBL" id="CM042881">
    <property type="protein sequence ID" value="KAI4385123.1"/>
    <property type="molecule type" value="Genomic_DNA"/>
</dbReference>
<reference evidence="2" key="1">
    <citation type="journal article" date="2023" name="Front. Plant Sci.">
        <title>Chromosomal-level genome assembly of Melastoma candidum provides insights into trichome evolution.</title>
        <authorList>
            <person name="Zhong Y."/>
            <person name="Wu W."/>
            <person name="Sun C."/>
            <person name="Zou P."/>
            <person name="Liu Y."/>
            <person name="Dai S."/>
            <person name="Zhou R."/>
        </authorList>
    </citation>
    <scope>NUCLEOTIDE SEQUENCE [LARGE SCALE GENOMIC DNA]</scope>
</reference>
<proteinExistence type="predicted"/>
<sequence length="547" mass="61707">MDLSSSASSSSSSTSSSPMSRRNYEAFLSFRGIDARHTIISHLYRALRQKGVRTFQDSEELEPGDWRDELFGAIEGSRIAIIMFSENYARSRWCLNELEKIMELKELGKLKVLPIFYRVSPAEVRLQEKDNGERGCYQVAMDEMEVKHGKDSETVKRWKRALQDGGDLIGIPLDQGQDEGKVVQEVVRHVLKTLNRVPLEVAKHPVGIGRHLKAIRPLLHIDPHVNRVCIVGLLGQGGVGKTTISKAICNSIAHMFDSWCFLPNVRETASRVSNGLAHLQLTLLRDLLSEETLVVPSVDAGKQLIKERLRNKRVLVILDDVDEWTQFDALAGNLNWFGKGSRIIITTRNSHVLSSVRVRHIYHVKLLQKKEANNLFRLHAFGGMQENINIDQDLIDSFVKYAGELPLALEVLGGFLRGRRASEWKGKLKELAKSPDKTINSVLKKSFDGLEETHKEMFLDAVCFFKGWSIAEVEKILDSCDFVTSLGMAILVERCLVTVVHGKIQIHDLLGAMGQSMVRGKYLRGNGIPSRVWLYEDFVDILSEDRV</sequence>
<gene>
    <name evidence="1" type="ORF">MLD38_003182</name>
</gene>
<evidence type="ECO:0000313" key="2">
    <source>
        <dbReference type="Proteomes" id="UP001057402"/>
    </source>
</evidence>
<dbReference type="Proteomes" id="UP001057402">
    <property type="component" value="Chromosome 2"/>
</dbReference>
<name>A0ACB9S1F7_9MYRT</name>
<keyword evidence="2" id="KW-1185">Reference proteome</keyword>
<protein>
    <submittedName>
        <fullName evidence="1">Uncharacterized protein</fullName>
    </submittedName>
</protein>
<evidence type="ECO:0000313" key="1">
    <source>
        <dbReference type="EMBL" id="KAI4385123.1"/>
    </source>
</evidence>
<accession>A0ACB9S1F7</accession>
<organism evidence="1 2">
    <name type="scientific">Melastoma candidum</name>
    <dbReference type="NCBI Taxonomy" id="119954"/>
    <lineage>
        <taxon>Eukaryota</taxon>
        <taxon>Viridiplantae</taxon>
        <taxon>Streptophyta</taxon>
        <taxon>Embryophyta</taxon>
        <taxon>Tracheophyta</taxon>
        <taxon>Spermatophyta</taxon>
        <taxon>Magnoliopsida</taxon>
        <taxon>eudicotyledons</taxon>
        <taxon>Gunneridae</taxon>
        <taxon>Pentapetalae</taxon>
        <taxon>rosids</taxon>
        <taxon>malvids</taxon>
        <taxon>Myrtales</taxon>
        <taxon>Melastomataceae</taxon>
        <taxon>Melastomatoideae</taxon>
        <taxon>Melastomateae</taxon>
        <taxon>Melastoma</taxon>
    </lineage>
</organism>
<comment type="caution">
    <text evidence="1">The sequence shown here is derived from an EMBL/GenBank/DDBJ whole genome shotgun (WGS) entry which is preliminary data.</text>
</comment>